<organism evidence="2 3">
    <name type="scientific">Hymenobacter mellowenesis</name>
    <dbReference type="NCBI Taxonomy" id="3063995"/>
    <lineage>
        <taxon>Bacteria</taxon>
        <taxon>Pseudomonadati</taxon>
        <taxon>Bacteroidota</taxon>
        <taxon>Cytophagia</taxon>
        <taxon>Cytophagales</taxon>
        <taxon>Hymenobacteraceae</taxon>
        <taxon>Hymenobacter</taxon>
    </lineage>
</organism>
<evidence type="ECO:0000313" key="2">
    <source>
        <dbReference type="EMBL" id="MDO7846398.1"/>
    </source>
</evidence>
<dbReference type="EMBL" id="JAUQSX010000004">
    <property type="protein sequence ID" value="MDO7846398.1"/>
    <property type="molecule type" value="Genomic_DNA"/>
</dbReference>
<evidence type="ECO:0000313" key="3">
    <source>
        <dbReference type="Proteomes" id="UP001167796"/>
    </source>
</evidence>
<accession>A0ABT9A992</accession>
<gene>
    <name evidence="2" type="ORF">Q5H92_08525</name>
</gene>
<dbReference type="Proteomes" id="UP001167796">
    <property type="component" value="Unassembled WGS sequence"/>
</dbReference>
<protein>
    <submittedName>
        <fullName evidence="2">Uncharacterized protein</fullName>
    </submittedName>
</protein>
<evidence type="ECO:0000256" key="1">
    <source>
        <dbReference type="SAM" id="MobiDB-lite"/>
    </source>
</evidence>
<dbReference type="RefSeq" id="WP_305011090.1">
    <property type="nucleotide sequence ID" value="NZ_JAUQSX010000004.1"/>
</dbReference>
<reference evidence="2" key="1">
    <citation type="submission" date="2023-07" db="EMBL/GenBank/DDBJ databases">
        <authorList>
            <person name="Kim M.K."/>
        </authorList>
    </citation>
    <scope>NUCLEOTIDE SEQUENCE</scope>
    <source>
        <strain evidence="2">M29</strain>
    </source>
</reference>
<proteinExistence type="predicted"/>
<feature type="region of interest" description="Disordered" evidence="1">
    <location>
        <begin position="46"/>
        <end position="69"/>
    </location>
</feature>
<name>A0ABT9A992_9BACT</name>
<comment type="caution">
    <text evidence="2">The sequence shown here is derived from an EMBL/GenBank/DDBJ whole genome shotgun (WGS) entry which is preliminary data.</text>
</comment>
<sequence length="87" mass="9602">MKKVGGKIKSGTNDCGFRPDRAGIVTEKAAGNPPLLACAQAMQKARTKRQYNNRPNPGNEGDSWSFPVLSADGRFGKRIRKIDRRRS</sequence>
<keyword evidence="3" id="KW-1185">Reference proteome</keyword>